<dbReference type="Gene3D" id="1.10.10.60">
    <property type="entry name" value="Homeodomain-like"/>
    <property type="match status" value="2"/>
</dbReference>
<keyword evidence="2" id="KW-0238">DNA-binding</keyword>
<dbReference type="EMBL" id="JACRSQ010000011">
    <property type="protein sequence ID" value="MBC8543665.1"/>
    <property type="molecule type" value="Genomic_DNA"/>
</dbReference>
<dbReference type="PANTHER" id="PTHR46796">
    <property type="entry name" value="HTH-TYPE TRANSCRIPTIONAL ACTIVATOR RHAS-RELATED"/>
    <property type="match status" value="1"/>
</dbReference>
<protein>
    <submittedName>
        <fullName evidence="5">Helix-turn-helix transcriptional regulator</fullName>
    </submittedName>
</protein>
<dbReference type="InterPro" id="IPR050204">
    <property type="entry name" value="AraC_XylS_family_regulators"/>
</dbReference>
<dbReference type="SMART" id="SM00342">
    <property type="entry name" value="HTH_ARAC"/>
    <property type="match status" value="1"/>
</dbReference>
<evidence type="ECO:0000256" key="3">
    <source>
        <dbReference type="ARBA" id="ARBA00023163"/>
    </source>
</evidence>
<evidence type="ECO:0000259" key="4">
    <source>
        <dbReference type="PROSITE" id="PS01124"/>
    </source>
</evidence>
<sequence length="245" mass="27988">MVLDFGDGQVQRGWGVEEKIAPGFSRVYWVQGGEVWYEDDRTSQRLRHNHVYLFPSASCFQMHHNPEDPLVCTYLHLDLFPTLVQELISIPFSADGVLQGLFPALRAAIVSGQTKLVSMLSDVFEAYLQENGILRQPAFEISKVLLYIAEHIREPIHVDDLSGLSGYNPQYFTRLFKKSVGLSPYQYLIQYRMNASIKLLKDRALTVTQIAEAVGYPDTKSFDRAFRDKYGVSPGKFRKFYVPLP</sequence>
<dbReference type="GO" id="GO:0003700">
    <property type="term" value="F:DNA-binding transcription factor activity"/>
    <property type="evidence" value="ECO:0007669"/>
    <property type="project" value="InterPro"/>
</dbReference>
<proteinExistence type="predicted"/>
<name>A0A926I1V5_9FIRM</name>
<dbReference type="PANTHER" id="PTHR46796:SF6">
    <property type="entry name" value="ARAC SUBFAMILY"/>
    <property type="match status" value="1"/>
</dbReference>
<organism evidence="5 6">
    <name type="scientific">Bianquea renquensis</name>
    <dbReference type="NCBI Taxonomy" id="2763661"/>
    <lineage>
        <taxon>Bacteria</taxon>
        <taxon>Bacillati</taxon>
        <taxon>Bacillota</taxon>
        <taxon>Clostridia</taxon>
        <taxon>Eubacteriales</taxon>
        <taxon>Bianqueaceae</taxon>
        <taxon>Bianquea</taxon>
    </lineage>
</organism>
<keyword evidence="1" id="KW-0805">Transcription regulation</keyword>
<reference evidence="5" key="1">
    <citation type="submission" date="2020-08" db="EMBL/GenBank/DDBJ databases">
        <title>Genome public.</title>
        <authorList>
            <person name="Liu C."/>
            <person name="Sun Q."/>
        </authorList>
    </citation>
    <scope>NUCLEOTIDE SEQUENCE</scope>
    <source>
        <strain evidence="5">NSJ-32</strain>
    </source>
</reference>
<dbReference type="Pfam" id="PF12833">
    <property type="entry name" value="HTH_18"/>
    <property type="match status" value="1"/>
</dbReference>
<dbReference type="Proteomes" id="UP000657006">
    <property type="component" value="Unassembled WGS sequence"/>
</dbReference>
<dbReference type="PROSITE" id="PS00041">
    <property type="entry name" value="HTH_ARAC_FAMILY_1"/>
    <property type="match status" value="1"/>
</dbReference>
<evidence type="ECO:0000256" key="1">
    <source>
        <dbReference type="ARBA" id="ARBA00023015"/>
    </source>
</evidence>
<feature type="domain" description="HTH araC/xylS-type" evidence="4">
    <location>
        <begin position="142"/>
        <end position="240"/>
    </location>
</feature>
<comment type="caution">
    <text evidence="5">The sequence shown here is derived from an EMBL/GenBank/DDBJ whole genome shotgun (WGS) entry which is preliminary data.</text>
</comment>
<evidence type="ECO:0000313" key="6">
    <source>
        <dbReference type="Proteomes" id="UP000657006"/>
    </source>
</evidence>
<evidence type="ECO:0000256" key="2">
    <source>
        <dbReference type="ARBA" id="ARBA00023125"/>
    </source>
</evidence>
<gene>
    <name evidence="5" type="ORF">H8730_08920</name>
</gene>
<dbReference type="InterPro" id="IPR020449">
    <property type="entry name" value="Tscrpt_reg_AraC-type_HTH"/>
</dbReference>
<accession>A0A926I1V5</accession>
<keyword evidence="3" id="KW-0804">Transcription</keyword>
<dbReference type="RefSeq" id="WP_249289740.1">
    <property type="nucleotide sequence ID" value="NZ_JACRSQ010000011.1"/>
</dbReference>
<dbReference type="InterPro" id="IPR009057">
    <property type="entry name" value="Homeodomain-like_sf"/>
</dbReference>
<dbReference type="GO" id="GO:0043565">
    <property type="term" value="F:sequence-specific DNA binding"/>
    <property type="evidence" value="ECO:0007669"/>
    <property type="project" value="InterPro"/>
</dbReference>
<dbReference type="SUPFAM" id="SSF46689">
    <property type="entry name" value="Homeodomain-like"/>
    <property type="match status" value="2"/>
</dbReference>
<dbReference type="PROSITE" id="PS01124">
    <property type="entry name" value="HTH_ARAC_FAMILY_2"/>
    <property type="match status" value="1"/>
</dbReference>
<dbReference type="AlphaFoldDB" id="A0A926I1V5"/>
<dbReference type="PRINTS" id="PR00032">
    <property type="entry name" value="HTHARAC"/>
</dbReference>
<keyword evidence="6" id="KW-1185">Reference proteome</keyword>
<evidence type="ECO:0000313" key="5">
    <source>
        <dbReference type="EMBL" id="MBC8543665.1"/>
    </source>
</evidence>
<dbReference type="InterPro" id="IPR018062">
    <property type="entry name" value="HTH_AraC-typ_CS"/>
</dbReference>
<dbReference type="InterPro" id="IPR018060">
    <property type="entry name" value="HTH_AraC"/>
</dbReference>